<evidence type="ECO:0000313" key="1">
    <source>
        <dbReference type="EMBL" id="CAL7933629.1"/>
    </source>
</evidence>
<sequence length="797" mass="91448">MITQDIKKEMSNYKESAINIEKKLVALRTAKQYNYDTNVARVRKESKDLKHRKRVHTLKENLVPFEYTNGNYNETNITDINNVQIKTLESSNKNIEQSLQCSRNLNMKYKFEDQINLASSTASNTASRSEPITASVDTDHYLNETTSTKFNTIETESEIWKPQVPKTLDIIPLTLSNSNCRENKEYQESDSDNLGDTSKLMRQGSYVLETPSPILLAHIQMQLAGSTSVPRSEYVPTSTTNANRRNECNIRQAKVEWETSESKSKESIPIELLKSSPMVKGNSDFNTACTMPRSMSSQARHESSFSVYPATRSVDCIQTMLVKEHKSDIQVNRIKKHLTDNSNENNQNPQILNKYSSSSTLNSMGKLGGSLEDLNEHNNGSVINNLTENLSRNTVKIQDSVSKSKSPIASDKLLTVYKKVQEMHKKQMAELMFRQQKEQILLQKEFEKQQFLLLTEIKKSFPDISVSLLSENILSPALNQISSNSDKYFENNDNSMQNVKKLKHNLEQETELEHLHDNMNVILCPLDYVYSEINGNSTPCSTKYMYTAQMSEADAKLSSTNNIVSKVEKKGTEMQSNDENYEIKLLERSDECKRSNVSRELFPLDSKTVHVPIIDRTIYGTKHIKAANTINAYTRGYLVRRMMRTERVIALKNTYKEALHCMLKLHVDAPLNRSEFNFLQRLQLQCDAASMNIVELFAQSPEKRMRVIAQDREIKQSRIERPTSARSYSFATQRTLARKKLKEMEEYQPTSFVRSCLSRSRCQTWTSDMKERLISSNILYHSIKRSTSAGAVRKPWR</sequence>
<dbReference type="PANTHER" id="PTHR13594">
    <property type="entry name" value="CENTRIOLAR COILED-COIL PROTEIN OF 110 KDA"/>
    <property type="match status" value="1"/>
</dbReference>
<organism evidence="1 2">
    <name type="scientific">Xylocopa violacea</name>
    <name type="common">Violet carpenter bee</name>
    <name type="synonym">Apis violacea</name>
    <dbReference type="NCBI Taxonomy" id="135666"/>
    <lineage>
        <taxon>Eukaryota</taxon>
        <taxon>Metazoa</taxon>
        <taxon>Ecdysozoa</taxon>
        <taxon>Arthropoda</taxon>
        <taxon>Hexapoda</taxon>
        <taxon>Insecta</taxon>
        <taxon>Pterygota</taxon>
        <taxon>Neoptera</taxon>
        <taxon>Endopterygota</taxon>
        <taxon>Hymenoptera</taxon>
        <taxon>Apocrita</taxon>
        <taxon>Aculeata</taxon>
        <taxon>Apoidea</taxon>
        <taxon>Anthophila</taxon>
        <taxon>Apidae</taxon>
        <taxon>Xylocopa</taxon>
        <taxon>Xylocopa</taxon>
    </lineage>
</organism>
<dbReference type="Proteomes" id="UP001642520">
    <property type="component" value="Unassembled WGS sequence"/>
</dbReference>
<dbReference type="PANTHER" id="PTHR13594:SF1">
    <property type="entry name" value="CENTRIOLAR COILED-COIL PROTEIN OF 110 KDA"/>
    <property type="match status" value="1"/>
</dbReference>
<gene>
    <name evidence="1" type="ORF">XYLVIOL_LOCUS557</name>
</gene>
<accession>A0ABP1N137</accession>
<dbReference type="PROSITE" id="PS50096">
    <property type="entry name" value="IQ"/>
    <property type="match status" value="1"/>
</dbReference>
<name>A0ABP1N137_XYLVO</name>
<keyword evidence="2" id="KW-1185">Reference proteome</keyword>
<protein>
    <submittedName>
        <fullName evidence="1">Uncharacterized protein</fullName>
    </submittedName>
</protein>
<comment type="caution">
    <text evidence="1">The sequence shown here is derived from an EMBL/GenBank/DDBJ whole genome shotgun (WGS) entry which is preliminary data.</text>
</comment>
<dbReference type="EMBL" id="CAXAJV020001281">
    <property type="protein sequence ID" value="CAL7933629.1"/>
    <property type="molecule type" value="Genomic_DNA"/>
</dbReference>
<evidence type="ECO:0000313" key="2">
    <source>
        <dbReference type="Proteomes" id="UP001642520"/>
    </source>
</evidence>
<reference evidence="1 2" key="1">
    <citation type="submission" date="2024-08" db="EMBL/GenBank/DDBJ databases">
        <authorList>
            <person name="Will J Nash"/>
            <person name="Angela Man"/>
            <person name="Seanna McTaggart"/>
            <person name="Kendall Baker"/>
            <person name="Tom Barker"/>
            <person name="Leah Catchpole"/>
            <person name="Alex Durrant"/>
            <person name="Karim Gharbi"/>
            <person name="Naomi Irish"/>
            <person name="Gemy Kaithakottil"/>
            <person name="Debby Ku"/>
            <person name="Aaliyah Providence"/>
            <person name="Felix Shaw"/>
            <person name="David Swarbreck"/>
            <person name="Chris Watkins"/>
            <person name="Ann M. McCartney"/>
            <person name="Giulio Formenti"/>
            <person name="Alice Mouton"/>
            <person name="Noel Vella"/>
            <person name="Bjorn M von Reumont"/>
            <person name="Adriana Vella"/>
            <person name="Wilfried Haerty"/>
        </authorList>
    </citation>
    <scope>NUCLEOTIDE SEQUENCE [LARGE SCALE GENOMIC DNA]</scope>
</reference>
<dbReference type="InterPro" id="IPR033207">
    <property type="entry name" value="CCP110"/>
</dbReference>
<proteinExistence type="predicted"/>